<evidence type="ECO:0000256" key="5">
    <source>
        <dbReference type="ARBA" id="ARBA00022989"/>
    </source>
</evidence>
<comment type="similarity">
    <text evidence="2">Belongs to the resistance-nodulation-cell division (RND) (TC 2.A.6) family. MmpL subfamily.</text>
</comment>
<feature type="transmembrane region" description="Helical" evidence="8">
    <location>
        <begin position="376"/>
        <end position="399"/>
    </location>
</feature>
<evidence type="ECO:0000313" key="11">
    <source>
        <dbReference type="Proteomes" id="UP000023152"/>
    </source>
</evidence>
<dbReference type="PANTHER" id="PTHR33406:SF6">
    <property type="entry name" value="MEMBRANE PROTEIN YDGH-RELATED"/>
    <property type="match status" value="1"/>
</dbReference>
<feature type="domain" description="Membrane transport protein MMPL" evidence="9">
    <location>
        <begin position="189"/>
        <end position="434"/>
    </location>
</feature>
<feature type="transmembrane region" description="Helical" evidence="8">
    <location>
        <begin position="293"/>
        <end position="312"/>
    </location>
</feature>
<dbReference type="OrthoDB" id="439189at2759"/>
<evidence type="ECO:0000256" key="7">
    <source>
        <dbReference type="SAM" id="MobiDB-lite"/>
    </source>
</evidence>
<feature type="transmembrane region" description="Helical" evidence="8">
    <location>
        <begin position="437"/>
        <end position="455"/>
    </location>
</feature>
<dbReference type="OMA" id="HYESNER"/>
<evidence type="ECO:0000256" key="8">
    <source>
        <dbReference type="SAM" id="Phobius"/>
    </source>
</evidence>
<dbReference type="EMBL" id="ASPP01010276">
    <property type="protein sequence ID" value="ETO23039.1"/>
    <property type="molecule type" value="Genomic_DNA"/>
</dbReference>
<feature type="transmembrane region" description="Helical" evidence="8">
    <location>
        <begin position="54"/>
        <end position="74"/>
    </location>
</feature>
<comment type="caution">
    <text evidence="10">The sequence shown here is derived from an EMBL/GenBank/DDBJ whole genome shotgun (WGS) entry which is preliminary data.</text>
</comment>
<feature type="non-terminal residue" evidence="10">
    <location>
        <position position="1"/>
    </location>
</feature>
<dbReference type="InterPro" id="IPR050545">
    <property type="entry name" value="Mycobact_MmpL"/>
</dbReference>
<evidence type="ECO:0000256" key="2">
    <source>
        <dbReference type="ARBA" id="ARBA00010157"/>
    </source>
</evidence>
<evidence type="ECO:0000256" key="6">
    <source>
        <dbReference type="ARBA" id="ARBA00023136"/>
    </source>
</evidence>
<evidence type="ECO:0000256" key="4">
    <source>
        <dbReference type="ARBA" id="ARBA00022692"/>
    </source>
</evidence>
<dbReference type="PANTHER" id="PTHR33406">
    <property type="entry name" value="MEMBRANE PROTEIN MJ1562-RELATED"/>
    <property type="match status" value="1"/>
</dbReference>
<dbReference type="Proteomes" id="UP000023152">
    <property type="component" value="Unassembled WGS sequence"/>
</dbReference>
<evidence type="ECO:0000256" key="3">
    <source>
        <dbReference type="ARBA" id="ARBA00022475"/>
    </source>
</evidence>
<reference evidence="10 11" key="1">
    <citation type="journal article" date="2013" name="Curr. Biol.">
        <title>The Genome of the Foraminiferan Reticulomyxa filosa.</title>
        <authorList>
            <person name="Glockner G."/>
            <person name="Hulsmann N."/>
            <person name="Schleicher M."/>
            <person name="Noegel A.A."/>
            <person name="Eichinger L."/>
            <person name="Gallinger C."/>
            <person name="Pawlowski J."/>
            <person name="Sierra R."/>
            <person name="Euteneuer U."/>
            <person name="Pillet L."/>
            <person name="Moustafa A."/>
            <person name="Platzer M."/>
            <person name="Groth M."/>
            <person name="Szafranski K."/>
            <person name="Schliwa M."/>
        </authorList>
    </citation>
    <scope>NUCLEOTIDE SEQUENCE [LARGE SCALE GENOMIC DNA]</scope>
</reference>
<dbReference type="Pfam" id="PF03176">
    <property type="entry name" value="MMPL"/>
    <property type="match status" value="1"/>
</dbReference>
<dbReference type="InterPro" id="IPR004869">
    <property type="entry name" value="MMPL_dom"/>
</dbReference>
<keyword evidence="11" id="KW-1185">Reference proteome</keyword>
<evidence type="ECO:0000259" key="9">
    <source>
        <dbReference type="Pfam" id="PF03176"/>
    </source>
</evidence>
<keyword evidence="4 8" id="KW-0812">Transmembrane</keyword>
<dbReference type="AlphaFoldDB" id="X6NB98"/>
<keyword evidence="6 8" id="KW-0472">Membrane</keyword>
<comment type="subcellular location">
    <subcellularLocation>
        <location evidence="1">Cell membrane</location>
        <topology evidence="1">Multi-pass membrane protein</topology>
    </subcellularLocation>
</comment>
<organism evidence="10 11">
    <name type="scientific">Reticulomyxa filosa</name>
    <dbReference type="NCBI Taxonomy" id="46433"/>
    <lineage>
        <taxon>Eukaryota</taxon>
        <taxon>Sar</taxon>
        <taxon>Rhizaria</taxon>
        <taxon>Retaria</taxon>
        <taxon>Foraminifera</taxon>
        <taxon>Monothalamids</taxon>
        <taxon>Reticulomyxidae</taxon>
        <taxon>Reticulomyxa</taxon>
    </lineage>
</organism>
<dbReference type="GO" id="GO:0005886">
    <property type="term" value="C:plasma membrane"/>
    <property type="evidence" value="ECO:0007669"/>
    <property type="project" value="UniProtKB-SubCell"/>
</dbReference>
<feature type="transmembrane region" description="Helical" evidence="8">
    <location>
        <begin position="333"/>
        <end position="356"/>
    </location>
</feature>
<dbReference type="SUPFAM" id="SSF82866">
    <property type="entry name" value="Multidrug efflux transporter AcrB transmembrane domain"/>
    <property type="match status" value="1"/>
</dbReference>
<feature type="transmembrane region" description="Helical" evidence="8">
    <location>
        <begin position="411"/>
        <end position="431"/>
    </location>
</feature>
<feature type="transmembrane region" description="Helical" evidence="8">
    <location>
        <begin position="267"/>
        <end position="287"/>
    </location>
</feature>
<accession>X6NB98</accession>
<sequence length="478" mass="53851">KPTQVRSLNVNSGENGHYESNERSDDVHPFQMPKEERDNLCNRCWYECGSYSTIWPYSLIIIIVVYALIAPIGWRIVDLRKQLDDTLVFPRDSQYLATYKDVEKDFSPGILASWYVIIPDPEYEAGNSDKNVHSWTYVNDTGTIMTAFYEQLAAAGYPMSSSIGVSVWDNRTFTNQQEYDYAARSSAYNDFVSSFISSDNSTTYFKMISAFDPYYSNAIDFVSYARDTMSNLCGTAAPSKMSYRCYLTGGSTNEVDLVNTIFAQFPYVLLGIVMLVFCIMGAFFASAFVPLRLFITIAVPLTLVYGLSISVYQDGWLEGLHWSAVGNTQGLYWLSPVMTITILIGLALDYDVFLFARVYEYRVHGLPTRESIVRGVYNTGSIITAAGVIMAIAFCGLLFSQMTSLNQTGFILVVAVLVDTFIIRTLLVPAVLSMAKLILYIYMHTYMYICVYIFSKGMYLNICVWMCVCVCDAAITEK</sequence>
<evidence type="ECO:0000313" key="10">
    <source>
        <dbReference type="EMBL" id="ETO23039.1"/>
    </source>
</evidence>
<proteinExistence type="inferred from homology"/>
<keyword evidence="5 8" id="KW-1133">Transmembrane helix</keyword>
<evidence type="ECO:0000256" key="1">
    <source>
        <dbReference type="ARBA" id="ARBA00004651"/>
    </source>
</evidence>
<feature type="compositionally biased region" description="Basic and acidic residues" evidence="7">
    <location>
        <begin position="16"/>
        <end position="30"/>
    </location>
</feature>
<gene>
    <name evidence="10" type="ORF">RFI_14145</name>
</gene>
<dbReference type="Gene3D" id="1.20.1640.10">
    <property type="entry name" value="Multidrug efflux transporter AcrB transmembrane domain"/>
    <property type="match status" value="1"/>
</dbReference>
<feature type="compositionally biased region" description="Polar residues" evidence="7">
    <location>
        <begin position="1"/>
        <end position="14"/>
    </location>
</feature>
<protein>
    <submittedName>
        <fullName evidence="10">MmpL efflux pump</fullName>
    </submittedName>
</protein>
<name>X6NB98_RETFI</name>
<feature type="region of interest" description="Disordered" evidence="7">
    <location>
        <begin position="1"/>
        <end position="30"/>
    </location>
</feature>
<keyword evidence="3" id="KW-1003">Cell membrane</keyword>